<keyword evidence="4" id="KW-0159">Chromosome partition</keyword>
<dbReference type="Gene3D" id="3.30.980.40">
    <property type="match status" value="1"/>
</dbReference>
<evidence type="ECO:0000256" key="7">
    <source>
        <dbReference type="PROSITE-ProRule" id="PRU00289"/>
    </source>
</evidence>
<dbReference type="InterPro" id="IPR003593">
    <property type="entry name" value="AAA+_ATPase"/>
</dbReference>
<feature type="transmembrane region" description="Helical" evidence="9">
    <location>
        <begin position="100"/>
        <end position="120"/>
    </location>
</feature>
<feature type="region of interest" description="Disordered" evidence="8">
    <location>
        <begin position="274"/>
        <end position="293"/>
    </location>
</feature>
<dbReference type="Pfam" id="PF09397">
    <property type="entry name" value="FtsK_gamma"/>
    <property type="match status" value="1"/>
</dbReference>
<evidence type="ECO:0000256" key="9">
    <source>
        <dbReference type="SAM" id="Phobius"/>
    </source>
</evidence>
<comment type="similarity">
    <text evidence="2">Belongs to the FtsK/SpoIIIE/SftA family.</text>
</comment>
<dbReference type="InterPro" id="IPR041027">
    <property type="entry name" value="FtsK_alpha"/>
</dbReference>
<dbReference type="PROSITE" id="PS50901">
    <property type="entry name" value="FTSK"/>
    <property type="match status" value="1"/>
</dbReference>
<evidence type="ECO:0000256" key="4">
    <source>
        <dbReference type="ARBA" id="ARBA00022829"/>
    </source>
</evidence>
<dbReference type="InterPro" id="IPR050206">
    <property type="entry name" value="FtsK/SpoIIIE/SftA"/>
</dbReference>
<feature type="transmembrane region" description="Helical" evidence="9">
    <location>
        <begin position="174"/>
        <end position="196"/>
    </location>
</feature>
<dbReference type="Gene3D" id="3.40.50.300">
    <property type="entry name" value="P-loop containing nucleotide triphosphate hydrolases"/>
    <property type="match status" value="1"/>
</dbReference>
<dbReference type="CDD" id="cd01127">
    <property type="entry name" value="TrwB_TraG_TraD_VirD4"/>
    <property type="match status" value="1"/>
</dbReference>
<dbReference type="Pfam" id="PF17854">
    <property type="entry name" value="FtsK_alpha"/>
    <property type="match status" value="1"/>
</dbReference>
<feature type="compositionally biased region" description="Basic and acidic residues" evidence="8">
    <location>
        <begin position="219"/>
        <end position="241"/>
    </location>
</feature>
<feature type="domain" description="FtsK" evidence="10">
    <location>
        <begin position="444"/>
        <end position="640"/>
    </location>
</feature>
<dbReference type="InterPro" id="IPR018541">
    <property type="entry name" value="Ftsk_gamma"/>
</dbReference>
<keyword evidence="9" id="KW-0472">Membrane</keyword>
<keyword evidence="5 7" id="KW-0067">ATP-binding</keyword>
<evidence type="ECO:0000256" key="8">
    <source>
        <dbReference type="SAM" id="MobiDB-lite"/>
    </source>
</evidence>
<dbReference type="Pfam" id="PF01580">
    <property type="entry name" value="FtsK_SpoIIIE"/>
    <property type="match status" value="1"/>
</dbReference>
<evidence type="ECO:0000313" key="11">
    <source>
        <dbReference type="EMBL" id="EUJ31817.1"/>
    </source>
</evidence>
<comment type="subcellular location">
    <subcellularLocation>
        <location evidence="1">Membrane</location>
        <topology evidence="1">Multi-pass membrane protein</topology>
    </subcellularLocation>
</comment>
<dbReference type="InterPro" id="IPR002543">
    <property type="entry name" value="FtsK_dom"/>
</dbReference>
<dbReference type="PANTHER" id="PTHR22683:SF41">
    <property type="entry name" value="DNA TRANSLOCASE FTSK"/>
    <property type="match status" value="1"/>
</dbReference>
<gene>
    <name evidence="11" type="ORF">MFLO_08427</name>
</gene>
<dbReference type="InterPro" id="IPR036390">
    <property type="entry name" value="WH_DNA-bd_sf"/>
</dbReference>
<dbReference type="Proteomes" id="UP000019249">
    <property type="component" value="Unassembled WGS sequence"/>
</dbReference>
<feature type="transmembrane region" description="Helical" evidence="9">
    <location>
        <begin position="66"/>
        <end position="88"/>
    </location>
</feature>
<dbReference type="SMART" id="SM00382">
    <property type="entry name" value="AAA"/>
    <property type="match status" value="1"/>
</dbReference>
<feature type="binding site" evidence="7">
    <location>
        <begin position="461"/>
        <end position="468"/>
    </location>
    <ligand>
        <name>ATP</name>
        <dbReference type="ChEBI" id="CHEBI:30616"/>
    </ligand>
</feature>
<feature type="region of interest" description="Disordered" evidence="8">
    <location>
        <begin position="756"/>
        <end position="782"/>
    </location>
</feature>
<dbReference type="SUPFAM" id="SSF52540">
    <property type="entry name" value="P-loop containing nucleoside triphosphate hydrolases"/>
    <property type="match status" value="1"/>
</dbReference>
<comment type="caution">
    <text evidence="11">The sequence shown here is derived from an EMBL/GenBank/DDBJ whole genome shotgun (WGS) entry which is preliminary data.</text>
</comment>
<organism evidence="11 12">
    <name type="scientific">Listeria floridensis FSL S10-1187</name>
    <dbReference type="NCBI Taxonomy" id="1265817"/>
    <lineage>
        <taxon>Bacteria</taxon>
        <taxon>Bacillati</taxon>
        <taxon>Bacillota</taxon>
        <taxon>Bacilli</taxon>
        <taxon>Bacillales</taxon>
        <taxon>Listeriaceae</taxon>
        <taxon>Listeria</taxon>
    </lineage>
</organism>
<protein>
    <submittedName>
        <fullName evidence="11">FtsK/SpoIIIE family protein</fullName>
    </submittedName>
</protein>
<dbReference type="InterPro" id="IPR036388">
    <property type="entry name" value="WH-like_DNA-bd_sf"/>
</dbReference>
<keyword evidence="9" id="KW-0812">Transmembrane</keyword>
<feature type="transmembrane region" description="Helical" evidence="9">
    <location>
        <begin position="147"/>
        <end position="167"/>
    </location>
</feature>
<evidence type="ECO:0000313" key="12">
    <source>
        <dbReference type="Proteomes" id="UP000019249"/>
    </source>
</evidence>
<keyword evidence="12" id="KW-1185">Reference proteome</keyword>
<name>A0ABP3AYW2_9LIST</name>
<proteinExistence type="inferred from homology"/>
<keyword evidence="3 7" id="KW-0547">Nucleotide-binding</keyword>
<dbReference type="PANTHER" id="PTHR22683">
    <property type="entry name" value="SPORULATION PROTEIN RELATED"/>
    <property type="match status" value="1"/>
</dbReference>
<feature type="region of interest" description="Disordered" evidence="8">
    <location>
        <begin position="219"/>
        <end position="264"/>
    </location>
</feature>
<feature type="transmembrane region" description="Helical" evidence="9">
    <location>
        <begin position="37"/>
        <end position="60"/>
    </location>
</feature>
<evidence type="ECO:0000256" key="2">
    <source>
        <dbReference type="ARBA" id="ARBA00006474"/>
    </source>
</evidence>
<accession>A0ABP3AYW2</accession>
<dbReference type="SUPFAM" id="SSF46785">
    <property type="entry name" value="Winged helix' DNA-binding domain"/>
    <property type="match status" value="1"/>
</dbReference>
<keyword evidence="9" id="KW-1133">Transmembrane helix</keyword>
<evidence type="ECO:0000256" key="6">
    <source>
        <dbReference type="ARBA" id="ARBA00023125"/>
    </source>
</evidence>
<evidence type="ECO:0000259" key="10">
    <source>
        <dbReference type="PROSITE" id="PS50901"/>
    </source>
</evidence>
<reference evidence="11 12" key="1">
    <citation type="journal article" date="2014" name="Int. J. Syst. Evol. Microbiol.">
        <title>Listeria floridensis sp. nov., Listeria aquatica sp. nov., Listeria cornellensis sp. nov., Listeria riparia sp. nov. and Listeria grandensis sp. nov., from agricultural and natural environments.</title>
        <authorList>
            <person name="den Bakker H.C."/>
            <person name="Warchocki S."/>
            <person name="Wright E.M."/>
            <person name="Allred A.F."/>
            <person name="Ahlstrom C."/>
            <person name="Manuel C.S."/>
            <person name="Stasiewicz M.J."/>
            <person name="Burrell A."/>
            <person name="Roof S."/>
            <person name="Strawn L."/>
            <person name="Fortes E.D."/>
            <person name="Nightingale K.K."/>
            <person name="Kephart D."/>
            <person name="Wiedmann M."/>
        </authorList>
    </citation>
    <scope>NUCLEOTIDE SEQUENCE [LARGE SCALE GENOMIC DNA]</scope>
    <source>
        <strain evidence="11 12">FSL S10-1187</strain>
    </source>
</reference>
<dbReference type="RefSeq" id="WP_036097311.1">
    <property type="nucleotide sequence ID" value="NZ_AODF01000015.1"/>
</dbReference>
<evidence type="ECO:0000256" key="1">
    <source>
        <dbReference type="ARBA" id="ARBA00004141"/>
    </source>
</evidence>
<dbReference type="Gene3D" id="1.10.10.10">
    <property type="entry name" value="Winged helix-like DNA-binding domain superfamily/Winged helix DNA-binding domain"/>
    <property type="match status" value="1"/>
</dbReference>
<dbReference type="SMART" id="SM00843">
    <property type="entry name" value="Ftsk_gamma"/>
    <property type="match status" value="1"/>
</dbReference>
<evidence type="ECO:0000256" key="5">
    <source>
        <dbReference type="ARBA" id="ARBA00022840"/>
    </source>
</evidence>
<dbReference type="EMBL" id="AODF01000015">
    <property type="protein sequence ID" value="EUJ31817.1"/>
    <property type="molecule type" value="Genomic_DNA"/>
</dbReference>
<evidence type="ECO:0000256" key="3">
    <source>
        <dbReference type="ARBA" id="ARBA00022741"/>
    </source>
</evidence>
<dbReference type="InterPro" id="IPR027417">
    <property type="entry name" value="P-loop_NTPase"/>
</dbReference>
<sequence length="782" mass="86081">MKVGRFFCRHKRKKTTATRKSKGTRSKKKTNHYQKEISGLVLVAAGLLGLFQLGFVGTFIYTIGEFFLGSLSYGIMLGFILLGGFLLIKRQMPRLFAKRLVGIYLIATGLAVLLHMSLVLKTFPADQTILGYSSHLAFQNMIHPSQIGSVGGGMIGALITALTYFLVSSAGTNVVALLLVAVGLSLASGVPLRVVFEKIKTGISWLVAKFRQLKEKAEVKRQEHEQKKQVKEASAEPETKPVAKKSKPNNTVEEEGEKTPPIISNFSERVLEKSAVASKPDEEKPTEPDDEPLQEMKFEQESFEHEIYQLPPVTLLDEAAPADQSKEYQQIEANARKLEETFESFGVKAKITQVHLGPAVTKYEVQPAVGVKVSRIVSLSDDIALALAAKDIRIEAPIPGKSAIGIEVANQQVAVVTLREVLENNSANKPEDKLQIALGRDISGEAVLAHLNKMPHLLVAGSTGSGKSVCINGIITSILLRAKPHEVKMMMIDPKMVELNVYNGIPHLLAPVVTNPKKAAQALQKVVAEMERRYDLFSHTGTRNMEGYNEHVRKHNEKNEEKQTELPFIVVIVDELADLMMVASSDVEDAITRLAQMARAAGIHLIIATQRPSVDVITGVIKANIPSRIAFAVSSSTDSRTILDMGGAEKLLGRGDMLFLPVGSSKPVRVQGAFLSDNEVEQVVDFVIAQQKAQYDEEMIPDEIPEQTDEAEDELYDEAVLLVVEMQTASVSMLQRKFRIGYNRAARLIDEMEQRGIVGPHEGSKPRRVNIESLAEQQPNHE</sequence>
<keyword evidence="6" id="KW-0238">DNA-binding</keyword>